<evidence type="ECO:0000256" key="9">
    <source>
        <dbReference type="SAM" id="SignalP"/>
    </source>
</evidence>
<dbReference type="InterPro" id="IPR025875">
    <property type="entry name" value="Leu-rich_rpt_4"/>
</dbReference>
<comment type="similarity">
    <text evidence="2">Belongs to the internalin family.</text>
</comment>
<dbReference type="InterPro" id="IPR012569">
    <property type="entry name" value="Inl_IR"/>
</dbReference>
<keyword evidence="8" id="KW-0812">Transmembrane</keyword>
<name>A0A7X0X3X2_LISSE</name>
<dbReference type="InterPro" id="IPR044056">
    <property type="entry name" value="InlI_Ig-like"/>
</dbReference>
<dbReference type="SUPFAM" id="SSF81296">
    <property type="entry name" value="E set domains"/>
    <property type="match status" value="1"/>
</dbReference>
<protein>
    <submittedName>
        <fullName evidence="12">LapB repeat-containing protein</fullName>
    </submittedName>
</protein>
<dbReference type="InterPro" id="IPR003591">
    <property type="entry name" value="Leu-rich_rpt_typical-subtyp"/>
</dbReference>
<dbReference type="Gene3D" id="2.60.40.10">
    <property type="entry name" value="Immunoglobulins"/>
    <property type="match status" value="4"/>
</dbReference>
<feature type="domain" description="Internalin I Ig-like" evidence="11">
    <location>
        <begin position="476"/>
        <end position="548"/>
    </location>
</feature>
<feature type="compositionally biased region" description="Basic and acidic residues" evidence="7">
    <location>
        <begin position="716"/>
        <end position="725"/>
    </location>
</feature>
<feature type="transmembrane region" description="Helical" evidence="8">
    <location>
        <begin position="795"/>
        <end position="813"/>
    </location>
</feature>
<dbReference type="SMART" id="SM00365">
    <property type="entry name" value="LRR_SD22"/>
    <property type="match status" value="5"/>
</dbReference>
<keyword evidence="8" id="KW-0472">Membrane</keyword>
<keyword evidence="6" id="KW-0677">Repeat</keyword>
<dbReference type="InterPro" id="IPR032675">
    <property type="entry name" value="LRR_dom_sf"/>
</dbReference>
<dbReference type="RefSeq" id="WP_185384042.1">
    <property type="nucleotide sequence ID" value="NZ_JAARRG010000010.1"/>
</dbReference>
<dbReference type="InterPro" id="IPR001611">
    <property type="entry name" value="Leu-rich_rpt"/>
</dbReference>
<dbReference type="Gene3D" id="3.80.10.10">
    <property type="entry name" value="Ribonuclease Inhibitor"/>
    <property type="match status" value="1"/>
</dbReference>
<evidence type="ECO:0000259" key="11">
    <source>
        <dbReference type="Pfam" id="PF18981"/>
    </source>
</evidence>
<dbReference type="EMBL" id="JAARRG010000010">
    <property type="protein sequence ID" value="MBC1487042.1"/>
    <property type="molecule type" value="Genomic_DNA"/>
</dbReference>
<evidence type="ECO:0000256" key="4">
    <source>
        <dbReference type="ARBA" id="ARBA00022614"/>
    </source>
</evidence>
<comment type="subcellular location">
    <subcellularLocation>
        <location evidence="1">Secreted</location>
    </subcellularLocation>
</comment>
<dbReference type="SUPFAM" id="SSF52058">
    <property type="entry name" value="L domain-like"/>
    <property type="match status" value="1"/>
</dbReference>
<evidence type="ECO:0000256" key="7">
    <source>
        <dbReference type="SAM" id="MobiDB-lite"/>
    </source>
</evidence>
<gene>
    <name evidence="12" type="ORF">HB897_12460</name>
</gene>
<evidence type="ECO:0000313" key="12">
    <source>
        <dbReference type="EMBL" id="MBC1487042.1"/>
    </source>
</evidence>
<sequence length="818" mass="88339">MWKKVCLVILSFSLCLPTVIASAEEPTKTQMIVNAENFPEGKTYAEFFPDQKLAIRVAALNGKQTTDIVTKTDLDSITELECTSAGISSISGLEYMENLTGIDFTYCSVTDLTPLTNLTKLTYVDFDGNGNIVNLEPLAGLTNLETLNLGAFEGNSVVDISPLANLTNLKALDLDGNNIVDVSPLSGLTNLESLAIYNNEISDISALSSLTKLNSLFIGANTISDLTPLTSMQNLTTLESRGNGLVNKDLEIINSLSSLKTLRMQDNDITDLSFFNTCSSTSLNMVDFGGNHISDIRPIMTYRNGHRNLSTYDVTTQRITLPTIETKENAITIENKIFDINGSLLAPKSIDNKGTYTAPNVTWGDLNADPPSKVSYTFNNGGRFSGTVNQPINYLAPELTFDSEITYTVNTLKDEATFLSDVSAETDDNAEIDSNFESKVRMNTVGDYSVSIWSSNTHTDSRGTITVHVVAAPTLPTITADPEITYDEETVKTEAEFLNDVSATTEADATITSDFDQAVNLDVPGDYEVTLTSTNAVGYVTTKVIVHVVAVPTLPTITADPEVTYDEETVKTEAEFLNDVSATTEADATITSDFDQAVNLDVPGDYEVTLTSTNAVGYVTTKVIVHVVAVPALPTITADKEITYETGTEKSEAQFFSDVSAKTEEDAVITSDFDQVVNLDVPGDYEVTLTSTNAAGLTSMKVIVHVVENATPVDPKTPDDPKTPENPKTPANPKTPENPKTPANPKKPVDPLEPVNPVDPKKPIYSINSEGSKTTNKKATTQASENTLPKTGDSSSYWVLLGLLCVGIAGFTWNKKRI</sequence>
<dbReference type="Pfam" id="PF12799">
    <property type="entry name" value="LRR_4"/>
    <property type="match status" value="2"/>
</dbReference>
<keyword evidence="5 9" id="KW-0732">Signal</keyword>
<dbReference type="Pfam" id="PF08191">
    <property type="entry name" value="LRR_adjacent"/>
    <property type="match status" value="1"/>
</dbReference>
<feature type="domain" description="Internalin I Ig-like" evidence="11">
    <location>
        <begin position="555"/>
        <end position="627"/>
    </location>
</feature>
<feature type="domain" description="Internalin I Ig-like" evidence="11">
    <location>
        <begin position="634"/>
        <end position="706"/>
    </location>
</feature>
<dbReference type="SMART" id="SM00369">
    <property type="entry name" value="LRR_TYP"/>
    <property type="match status" value="4"/>
</dbReference>
<dbReference type="Gene3D" id="2.60.40.1220">
    <property type="match status" value="1"/>
</dbReference>
<keyword evidence="4" id="KW-0433">Leucine-rich repeat</keyword>
<accession>A0A7X0X3X2</accession>
<dbReference type="InterPro" id="IPR013783">
    <property type="entry name" value="Ig-like_fold"/>
</dbReference>
<dbReference type="GO" id="GO:0005576">
    <property type="term" value="C:extracellular region"/>
    <property type="evidence" value="ECO:0007669"/>
    <property type="project" value="UniProtKB-SubCell"/>
</dbReference>
<evidence type="ECO:0000256" key="1">
    <source>
        <dbReference type="ARBA" id="ARBA00004613"/>
    </source>
</evidence>
<evidence type="ECO:0000313" key="13">
    <source>
        <dbReference type="Proteomes" id="UP000523362"/>
    </source>
</evidence>
<comment type="caution">
    <text evidence="12">The sequence shown here is derived from an EMBL/GenBank/DDBJ whole genome shotgun (WGS) entry which is preliminary data.</text>
</comment>
<dbReference type="PANTHER" id="PTHR46652">
    <property type="entry name" value="LEUCINE-RICH REPEAT AND IQ DOMAIN-CONTAINING PROTEIN 1-RELATED"/>
    <property type="match status" value="1"/>
</dbReference>
<dbReference type="InterPro" id="IPR050836">
    <property type="entry name" value="SDS22/Internalin_LRR"/>
</dbReference>
<dbReference type="AlphaFoldDB" id="A0A7X0X3X2"/>
<evidence type="ECO:0000256" key="2">
    <source>
        <dbReference type="ARBA" id="ARBA00009432"/>
    </source>
</evidence>
<dbReference type="PROSITE" id="PS51450">
    <property type="entry name" value="LRR"/>
    <property type="match status" value="3"/>
</dbReference>
<evidence type="ECO:0000256" key="5">
    <source>
        <dbReference type="ARBA" id="ARBA00022729"/>
    </source>
</evidence>
<dbReference type="Pfam" id="PF18981">
    <property type="entry name" value="InlK_D3"/>
    <property type="match status" value="4"/>
</dbReference>
<feature type="domain" description="Internalin Ig-like inter-repeat region" evidence="10">
    <location>
        <begin position="342"/>
        <end position="392"/>
    </location>
</feature>
<dbReference type="NCBIfam" id="TIGR01167">
    <property type="entry name" value="LPXTG_anchor"/>
    <property type="match status" value="1"/>
</dbReference>
<feature type="compositionally biased region" description="Polar residues" evidence="7">
    <location>
        <begin position="766"/>
        <end position="792"/>
    </location>
</feature>
<feature type="signal peptide" evidence="9">
    <location>
        <begin position="1"/>
        <end position="23"/>
    </location>
</feature>
<evidence type="ECO:0000256" key="8">
    <source>
        <dbReference type="SAM" id="Phobius"/>
    </source>
</evidence>
<proteinExistence type="inferred from homology"/>
<feature type="chain" id="PRO_5031197040" evidence="9">
    <location>
        <begin position="24"/>
        <end position="818"/>
    </location>
</feature>
<dbReference type="PANTHER" id="PTHR46652:SF3">
    <property type="entry name" value="LEUCINE-RICH REPEAT-CONTAINING PROTEIN 9"/>
    <property type="match status" value="1"/>
</dbReference>
<evidence type="ECO:0000259" key="10">
    <source>
        <dbReference type="Pfam" id="PF08191"/>
    </source>
</evidence>
<keyword evidence="8" id="KW-1133">Transmembrane helix</keyword>
<dbReference type="NCBIfam" id="NF033932">
    <property type="entry name" value="LapB_rpt_80"/>
    <property type="match status" value="4"/>
</dbReference>
<dbReference type="SUPFAM" id="SSF49299">
    <property type="entry name" value="PKD domain"/>
    <property type="match status" value="1"/>
</dbReference>
<evidence type="ECO:0000256" key="6">
    <source>
        <dbReference type="ARBA" id="ARBA00022737"/>
    </source>
</evidence>
<dbReference type="InterPro" id="IPR035986">
    <property type="entry name" value="PKD_dom_sf"/>
</dbReference>
<dbReference type="InterPro" id="IPR014756">
    <property type="entry name" value="Ig_E-set"/>
</dbReference>
<keyword evidence="3" id="KW-0964">Secreted</keyword>
<feature type="domain" description="Internalin I Ig-like" evidence="11">
    <location>
        <begin position="398"/>
        <end position="469"/>
    </location>
</feature>
<organism evidence="12 13">
    <name type="scientific">Listeria seeligeri</name>
    <dbReference type="NCBI Taxonomy" id="1640"/>
    <lineage>
        <taxon>Bacteria</taxon>
        <taxon>Bacillati</taxon>
        <taxon>Bacillota</taxon>
        <taxon>Bacilli</taxon>
        <taxon>Bacillales</taxon>
        <taxon>Listeriaceae</taxon>
        <taxon>Listeria</taxon>
    </lineage>
</organism>
<dbReference type="InterPro" id="IPR014755">
    <property type="entry name" value="Cu-Rt/internalin_Ig-like"/>
</dbReference>
<reference evidence="12 13" key="1">
    <citation type="submission" date="2020-03" db="EMBL/GenBank/DDBJ databases">
        <title>Soil Listeria distribution.</title>
        <authorList>
            <person name="Liao J."/>
            <person name="Wiedmann M."/>
        </authorList>
    </citation>
    <scope>NUCLEOTIDE SEQUENCE [LARGE SCALE GENOMIC DNA]</scope>
    <source>
        <strain evidence="12 13">FSL L7-1560</strain>
    </source>
</reference>
<feature type="region of interest" description="Disordered" evidence="7">
    <location>
        <begin position="710"/>
        <end position="792"/>
    </location>
</feature>
<evidence type="ECO:0000256" key="3">
    <source>
        <dbReference type="ARBA" id="ARBA00022525"/>
    </source>
</evidence>
<dbReference type="Proteomes" id="UP000523362">
    <property type="component" value="Unassembled WGS sequence"/>
</dbReference>